<name>A0AB34KC71_9PEZI</name>
<keyword evidence="4" id="KW-1185">Reference proteome</keyword>
<feature type="domain" description="Heterokaryon incompatibility" evidence="2">
    <location>
        <begin position="37"/>
        <end position="89"/>
    </location>
</feature>
<dbReference type="InterPro" id="IPR010730">
    <property type="entry name" value="HET"/>
</dbReference>
<evidence type="ECO:0000256" key="1">
    <source>
        <dbReference type="SAM" id="MobiDB-lite"/>
    </source>
</evidence>
<accession>A0AB34KC71</accession>
<dbReference type="Pfam" id="PF06985">
    <property type="entry name" value="HET"/>
    <property type="match status" value="1"/>
</dbReference>
<dbReference type="EMBL" id="JAAQHG020000344">
    <property type="protein sequence ID" value="KAL1581656.1"/>
    <property type="molecule type" value="Genomic_DNA"/>
</dbReference>
<proteinExistence type="predicted"/>
<gene>
    <name evidence="3" type="ORF">WHR41_09664</name>
</gene>
<feature type="region of interest" description="Disordered" evidence="1">
    <location>
        <begin position="1"/>
        <end position="20"/>
    </location>
</feature>
<evidence type="ECO:0000313" key="4">
    <source>
        <dbReference type="Proteomes" id="UP000803884"/>
    </source>
</evidence>
<dbReference type="GeneID" id="96011104"/>
<organism evidence="3 4">
    <name type="scientific">Cladosporium halotolerans</name>
    <dbReference type="NCBI Taxonomy" id="1052096"/>
    <lineage>
        <taxon>Eukaryota</taxon>
        <taxon>Fungi</taxon>
        <taxon>Dikarya</taxon>
        <taxon>Ascomycota</taxon>
        <taxon>Pezizomycotina</taxon>
        <taxon>Dothideomycetes</taxon>
        <taxon>Dothideomycetidae</taxon>
        <taxon>Cladosporiales</taxon>
        <taxon>Cladosporiaceae</taxon>
        <taxon>Cladosporium</taxon>
    </lineage>
</organism>
<dbReference type="RefSeq" id="XP_069224765.1">
    <property type="nucleotide sequence ID" value="XM_069378266.1"/>
</dbReference>
<dbReference type="AlphaFoldDB" id="A0AB34KC71"/>
<dbReference type="Proteomes" id="UP000803884">
    <property type="component" value="Unassembled WGS sequence"/>
</dbReference>
<sequence length="103" mass="11627">MSYSCTPTPGPEDTKKGSYAVFGSQGRYPRRSRVRDQVLERVFAYAKAKGVRRFWVAKECSPQRDSEEKPIGMDSMDLVYSGSRYTIGLLVIILQNQNGINCL</sequence>
<evidence type="ECO:0000313" key="3">
    <source>
        <dbReference type="EMBL" id="KAL1581656.1"/>
    </source>
</evidence>
<protein>
    <recommendedName>
        <fullName evidence="2">Heterokaryon incompatibility domain-containing protein</fullName>
    </recommendedName>
</protein>
<comment type="caution">
    <text evidence="3">The sequence shown here is derived from an EMBL/GenBank/DDBJ whole genome shotgun (WGS) entry which is preliminary data.</text>
</comment>
<evidence type="ECO:0000259" key="2">
    <source>
        <dbReference type="Pfam" id="PF06985"/>
    </source>
</evidence>
<reference evidence="3 4" key="1">
    <citation type="journal article" date="2020" name="Microbiol. Resour. Announc.">
        <title>Draft Genome Sequence of a Cladosporium Species Isolated from the Mesophotic Ascidian Didemnum maculosum.</title>
        <authorList>
            <person name="Gioti A."/>
            <person name="Siaperas R."/>
            <person name="Nikolaivits E."/>
            <person name="Le Goff G."/>
            <person name="Ouazzani J."/>
            <person name="Kotoulas G."/>
            <person name="Topakas E."/>
        </authorList>
    </citation>
    <scope>NUCLEOTIDE SEQUENCE [LARGE SCALE GENOMIC DNA]</scope>
    <source>
        <strain evidence="3 4">TM138-S3</strain>
    </source>
</reference>